<dbReference type="Pfam" id="PF07687">
    <property type="entry name" value="M20_dimer"/>
    <property type="match status" value="1"/>
</dbReference>
<proteinExistence type="predicted"/>
<evidence type="ECO:0000259" key="4">
    <source>
        <dbReference type="Pfam" id="PF07687"/>
    </source>
</evidence>
<protein>
    <submittedName>
        <fullName evidence="5">Dipeptidase</fullName>
    </submittedName>
</protein>
<dbReference type="InterPro" id="IPR002933">
    <property type="entry name" value="Peptidase_M20"/>
</dbReference>
<accession>A0ABX8SFY7</accession>
<dbReference type="RefSeq" id="WP_066467940.1">
    <property type="nucleotide sequence ID" value="NZ_CBCRUZ010000001.1"/>
</dbReference>
<evidence type="ECO:0000313" key="5">
    <source>
        <dbReference type="EMBL" id="QXQ15345.1"/>
    </source>
</evidence>
<dbReference type="InterPro" id="IPR011650">
    <property type="entry name" value="Peptidase_M20_dimer"/>
</dbReference>
<dbReference type="PANTHER" id="PTHR43270">
    <property type="entry name" value="BETA-ALA-HIS DIPEPTIDASE"/>
    <property type="match status" value="1"/>
</dbReference>
<evidence type="ECO:0000256" key="1">
    <source>
        <dbReference type="ARBA" id="ARBA00022670"/>
    </source>
</evidence>
<dbReference type="SUPFAM" id="SSF53187">
    <property type="entry name" value="Zn-dependent exopeptidases"/>
    <property type="match status" value="1"/>
</dbReference>
<evidence type="ECO:0000313" key="6">
    <source>
        <dbReference type="Proteomes" id="UP000887023"/>
    </source>
</evidence>
<dbReference type="InterPro" id="IPR051458">
    <property type="entry name" value="Cyt/Met_Dipeptidase"/>
</dbReference>
<dbReference type="Proteomes" id="UP000887023">
    <property type="component" value="Chromosome"/>
</dbReference>
<dbReference type="NCBIfam" id="NF005914">
    <property type="entry name" value="PRK07907.1"/>
    <property type="match status" value="1"/>
</dbReference>
<sequence>MTSTEAALRTAVAELMPRAKRDLTELVALKSIADGSQPDDCSKAAEWLVQAFTDAGLRDVRRSTTSDGSDAVHGVAPGPEGAPTVLLYCHYDVQPPLGAAEWKTPIWTLTEGADGRWYGRGAADCKGNVVMHLTALRALAKVCGEFPLTVKLIAEGSEEQGTGGLEHFVPPNADLLRADAICVVDTGNSALGVPTLTTSLRGMVSVDIKLEALESALHSGTFGGPAPDPVAGLIAVLATLHDADGDTTVAGLDNSGSWHGDDYATDHFRADAKVLDGVDLIGTGSVADRVWARYAATVVGMDLPSVAESVSAIQASATARVSLRLPPGESGIAAQDALAAHLAAQVPWGLRCEVTRVAVGDPFTGSLAGPAFDALQAALEKSYGVPMATSGQGGSIPLCNVLQQTFPDAEIMLYGVEEPSCLIHAPNESVAPAEIAHIALAEALFMVDYAECRRR</sequence>
<keyword evidence="1" id="KW-0645">Protease</keyword>
<dbReference type="PANTHER" id="PTHR43270:SF12">
    <property type="entry name" value="SUCCINYL-DIAMINOPIMELATE DESUCCINYLASE"/>
    <property type="match status" value="1"/>
</dbReference>
<keyword evidence="3" id="KW-0378">Hydrolase</keyword>
<keyword evidence="2" id="KW-0479">Metal-binding</keyword>
<keyword evidence="6" id="KW-1185">Reference proteome</keyword>
<reference evidence="5" key="1">
    <citation type="submission" date="2021-07" db="EMBL/GenBank/DDBJ databases">
        <title>Candidatus Kaistella beijingensis sp. nov. isolated from a municipal wastewater treatment plant is involved in sludge foaming.</title>
        <authorList>
            <person name="Song Y."/>
            <person name="Liu S.-J."/>
        </authorList>
    </citation>
    <scope>NUCLEOTIDE SEQUENCE</scope>
    <source>
        <strain evidence="5">DSM 43998</strain>
    </source>
</reference>
<feature type="domain" description="Peptidase M20 dimerisation" evidence="4">
    <location>
        <begin position="199"/>
        <end position="347"/>
    </location>
</feature>
<evidence type="ECO:0000256" key="2">
    <source>
        <dbReference type="ARBA" id="ARBA00022723"/>
    </source>
</evidence>
<evidence type="ECO:0000256" key="3">
    <source>
        <dbReference type="ARBA" id="ARBA00022801"/>
    </source>
</evidence>
<gene>
    <name evidence="5" type="ORF">KV203_08565</name>
</gene>
<name>A0ABX8SFY7_9ACTN</name>
<dbReference type="Gene3D" id="3.30.70.360">
    <property type="match status" value="1"/>
</dbReference>
<dbReference type="EMBL" id="CP079105">
    <property type="protein sequence ID" value="QXQ15345.1"/>
    <property type="molecule type" value="Genomic_DNA"/>
</dbReference>
<dbReference type="Gene3D" id="3.40.630.10">
    <property type="entry name" value="Zn peptidases"/>
    <property type="match status" value="1"/>
</dbReference>
<dbReference type="Pfam" id="PF01546">
    <property type="entry name" value="Peptidase_M20"/>
    <property type="match status" value="1"/>
</dbReference>
<organism evidence="5 6">
    <name type="scientific">Skermania pinensis</name>
    <dbReference type="NCBI Taxonomy" id="39122"/>
    <lineage>
        <taxon>Bacteria</taxon>
        <taxon>Bacillati</taxon>
        <taxon>Actinomycetota</taxon>
        <taxon>Actinomycetes</taxon>
        <taxon>Mycobacteriales</taxon>
        <taxon>Gordoniaceae</taxon>
        <taxon>Skermania</taxon>
    </lineage>
</organism>